<dbReference type="SMART" id="SM00490">
    <property type="entry name" value="HELICc"/>
    <property type="match status" value="1"/>
</dbReference>
<evidence type="ECO:0000256" key="7">
    <source>
        <dbReference type="ARBA" id="ARBA00022840"/>
    </source>
</evidence>
<dbReference type="GO" id="GO:0000716">
    <property type="term" value="P:transcription-coupled nucleotide-excision repair, DNA damage recognition"/>
    <property type="evidence" value="ECO:0007669"/>
    <property type="project" value="UniProtKB-UniRule"/>
</dbReference>
<dbReference type="Gene3D" id="3.40.50.11180">
    <property type="match status" value="1"/>
</dbReference>
<comment type="function">
    <text evidence="13">Couples transcription and DNA repair by recognizing RNA polymerase (RNAP) stalled at DNA lesions. Mediates ATP-dependent release of RNAP and its truncated transcript from the DNA, and recruitment of nucleotide excision repair machinery to the damaged site.</text>
</comment>
<dbReference type="PANTHER" id="PTHR47964">
    <property type="entry name" value="ATP-DEPENDENT DNA HELICASE HOMOLOG RECG, CHLOROPLASTIC"/>
    <property type="match status" value="1"/>
</dbReference>
<evidence type="ECO:0000256" key="6">
    <source>
        <dbReference type="ARBA" id="ARBA00022806"/>
    </source>
</evidence>
<sequence length="1207" mass="134351">MSDAVNPAAAPRPAALLTPPIPVLRAGQRFTFKQLVGSSDAALIAQTALAHRNHYSQMVVLCASALDAQRLLEEIPTFAPQLRIRLLPDWEILPYDHFSPHQDLISERLATLYEMQNGSCDLILLPVTTALQRLAPPAFLSAHTFFFKQGEHLNEEALRLQLQQAGYDPVSAVMRPGEYSIRGGLIDLFPMGSSLPYRLDLFGDEIEQIRAFDPDTQRSLYPVKEIRLLPGHEFPFDEGSRTAFRGRWREYFEGDPTRCSIYKDVSSGIPTAGIESYLPLFFDETATIFDYFMRSESAASDSVCLVYVGDIESSITQFWKDTEQRYSFLKHDPERPVMNPSDLFLGLDQFFIHAKSHPRIVLQIGPQEGAEKDLDESLIFSSLPDVSVHRRDADPLKLIRQLLSQNIWRVIICAESAGRSESIRQLMEESNLGESSDSASLFPLHPSSADSVAEFLKGSERFSLCISPLFNGFTWHAHGVLIVTESELFTQTARQRRGKETSNTDPDMLFKDLSELKVGDPVVHVEHGIGRYQGLVLLNMATSKEAPAFEEFLHLVYAQGATLYVPVQQLHQVTRYAGADPDSAPLHQLGSGQWDKAKRKAAQQIRDTAAELLNLYAARAVRKGHAFEFSAHHYAAFAESFGFEETPDQANAIAAVIGDITSGNPMDRLVCGDVGFGKTEVALRASFVAVIGGKQVAILAPTTLLAEQHAATWKDRFAAWPVRIVELSRFKTTKEINAALASIASGEADIVIGTHKLLSKETKFERLGLVIVDEEHRFGVRQKDALKAMRAEVDILTLTATPIPRTLGMALEGLREFSVIATAPQKRLAIKTFVRREGDGVIREAVLREIKRGGQVYFLHNEVETIQNRKQALQTLLPEARIAVAHGQMNERELESVMRDFVTQRSNLLLCTTIIETGIDVPTANTIIMHRADKFGLAQLHQLRGRVGRSHHQAYAYLLVPDPEALSKQAHLRLDAIQAMEELGSGFYLAMHDLEIRGAGEVLGDKQSGDIHEIGFQLYTEMLNRAVKSLRSGKEPDLLSPMQATTDVSLGAPALLPADYCPDVHERLSLYKRFASCEDFTDLSFLREELIDRFGNLPDAAKAFYETHRLRLEMSLLGIKKIDASTSAIQLQFIPQPPLDPVKIIRIVQSNPAIHLNGQDRIKYLPPKDASFEKLEQRIEGIRQLMKLLSSALVASAQALPTPALSA</sequence>
<dbReference type="PANTHER" id="PTHR47964:SF1">
    <property type="entry name" value="ATP-DEPENDENT DNA HELICASE HOMOLOG RECG, CHLOROPLASTIC"/>
    <property type="match status" value="1"/>
</dbReference>
<proteinExistence type="inferred from homology"/>
<name>A0AAU7ZZN2_9BURK</name>
<dbReference type="InterPro" id="IPR004576">
    <property type="entry name" value="Mfd"/>
</dbReference>
<evidence type="ECO:0000256" key="10">
    <source>
        <dbReference type="ARBA" id="ARBA00061104"/>
    </source>
</evidence>
<dbReference type="GO" id="GO:0005737">
    <property type="term" value="C:cytoplasm"/>
    <property type="evidence" value="ECO:0007669"/>
    <property type="project" value="UniProtKB-SubCell"/>
</dbReference>
<dbReference type="InterPro" id="IPR047112">
    <property type="entry name" value="RecG/Mfd"/>
</dbReference>
<dbReference type="HAMAP" id="MF_00969">
    <property type="entry name" value="TRCF"/>
    <property type="match status" value="1"/>
</dbReference>
<dbReference type="SMART" id="SM00982">
    <property type="entry name" value="TRCF"/>
    <property type="match status" value="1"/>
</dbReference>
<dbReference type="Pfam" id="PF02559">
    <property type="entry name" value="CarD_TRCF_RID"/>
    <property type="match status" value="1"/>
</dbReference>
<dbReference type="Pfam" id="PF00270">
    <property type="entry name" value="DEAD"/>
    <property type="match status" value="1"/>
</dbReference>
<feature type="domain" description="Helicase C-terminal" evidence="15">
    <location>
        <begin position="841"/>
        <end position="995"/>
    </location>
</feature>
<dbReference type="GO" id="GO:0005524">
    <property type="term" value="F:ATP binding"/>
    <property type="evidence" value="ECO:0007669"/>
    <property type="project" value="UniProtKB-UniRule"/>
</dbReference>
<keyword evidence="3 13" id="KW-0547">Nucleotide-binding</keyword>
<evidence type="ECO:0000256" key="11">
    <source>
        <dbReference type="ARBA" id="ARBA00061399"/>
    </source>
</evidence>
<organism evidence="16">
    <name type="scientific">Polynucleobacter sp. UK-FUSCHL-C3</name>
    <dbReference type="NCBI Taxonomy" id="2955208"/>
    <lineage>
        <taxon>Bacteria</taxon>
        <taxon>Pseudomonadati</taxon>
        <taxon>Pseudomonadota</taxon>
        <taxon>Betaproteobacteria</taxon>
        <taxon>Burkholderiales</taxon>
        <taxon>Burkholderiaceae</taxon>
        <taxon>Polynucleobacter</taxon>
    </lineage>
</organism>
<dbReference type="Gene3D" id="3.40.50.300">
    <property type="entry name" value="P-loop containing nucleotide triphosphate hydrolases"/>
    <property type="match status" value="2"/>
</dbReference>
<comment type="subcellular location">
    <subcellularLocation>
        <location evidence="1 13">Cytoplasm</location>
    </subcellularLocation>
</comment>
<dbReference type="FunFam" id="3.40.50.300:FF:000546">
    <property type="entry name" value="Transcription-repair-coupling factor"/>
    <property type="match status" value="1"/>
</dbReference>
<dbReference type="InterPro" id="IPR048635">
    <property type="entry name" value="MFD_D3"/>
</dbReference>
<evidence type="ECO:0000259" key="15">
    <source>
        <dbReference type="PROSITE" id="PS51194"/>
    </source>
</evidence>
<dbReference type="SMART" id="SM00487">
    <property type="entry name" value="DEXDc"/>
    <property type="match status" value="1"/>
</dbReference>
<dbReference type="GO" id="GO:0006355">
    <property type="term" value="P:regulation of DNA-templated transcription"/>
    <property type="evidence" value="ECO:0007669"/>
    <property type="project" value="UniProtKB-UniRule"/>
</dbReference>
<dbReference type="GO" id="GO:0016787">
    <property type="term" value="F:hydrolase activity"/>
    <property type="evidence" value="ECO:0007669"/>
    <property type="project" value="UniProtKB-KW"/>
</dbReference>
<dbReference type="InterPro" id="IPR011545">
    <property type="entry name" value="DEAD/DEAH_box_helicase_dom"/>
</dbReference>
<dbReference type="SUPFAM" id="SSF143517">
    <property type="entry name" value="TRCF domain-like"/>
    <property type="match status" value="1"/>
</dbReference>
<dbReference type="AlphaFoldDB" id="A0AAU7ZZN2"/>
<dbReference type="CDD" id="cd17991">
    <property type="entry name" value="DEXHc_TRCF"/>
    <property type="match status" value="1"/>
</dbReference>
<evidence type="ECO:0000256" key="9">
    <source>
        <dbReference type="ARBA" id="ARBA00023204"/>
    </source>
</evidence>
<dbReference type="InterPro" id="IPR027417">
    <property type="entry name" value="P-loop_NTPase"/>
</dbReference>
<keyword evidence="2 13" id="KW-0963">Cytoplasm</keyword>
<dbReference type="InterPro" id="IPR005118">
    <property type="entry name" value="TRCF_C"/>
</dbReference>
<feature type="domain" description="Helicase ATP-binding" evidence="14">
    <location>
        <begin position="659"/>
        <end position="820"/>
    </location>
</feature>
<dbReference type="PROSITE" id="PS51194">
    <property type="entry name" value="HELICASE_CTER"/>
    <property type="match status" value="1"/>
</dbReference>
<dbReference type="EC" id="3.6.4.-" evidence="13"/>
<dbReference type="Gene3D" id="3.30.2060.10">
    <property type="entry name" value="Penicillin-binding protein 1b domain"/>
    <property type="match status" value="1"/>
</dbReference>
<dbReference type="Pfam" id="PF03461">
    <property type="entry name" value="TRCF"/>
    <property type="match status" value="1"/>
</dbReference>
<evidence type="ECO:0000256" key="2">
    <source>
        <dbReference type="ARBA" id="ARBA00022490"/>
    </source>
</evidence>
<keyword evidence="7 13" id="KW-0067">ATP-binding</keyword>
<evidence type="ECO:0000313" key="16">
    <source>
        <dbReference type="EMBL" id="XCC56843.1"/>
    </source>
</evidence>
<keyword evidence="5 13" id="KW-0378">Hydrolase</keyword>
<dbReference type="PROSITE" id="PS51192">
    <property type="entry name" value="HELICASE_ATP_BIND_1"/>
    <property type="match status" value="1"/>
</dbReference>
<evidence type="ECO:0000259" key="14">
    <source>
        <dbReference type="PROSITE" id="PS51192"/>
    </source>
</evidence>
<dbReference type="Gene3D" id="2.40.10.170">
    <property type="match status" value="1"/>
</dbReference>
<dbReference type="NCBIfam" id="TIGR00580">
    <property type="entry name" value="mfd"/>
    <property type="match status" value="1"/>
</dbReference>
<keyword evidence="6" id="KW-0347">Helicase</keyword>
<keyword evidence="4 13" id="KW-0227">DNA damage</keyword>
<protein>
    <recommendedName>
        <fullName evidence="12 13">Transcription-repair-coupling factor</fullName>
        <shortName evidence="13">TRCF</shortName>
        <ecNumber evidence="13">3.6.4.-</ecNumber>
    </recommendedName>
</protein>
<gene>
    <name evidence="13 16" type="primary">mfd</name>
    <name evidence="16" type="ORF">NKE59_04890</name>
</gene>
<evidence type="ECO:0000256" key="13">
    <source>
        <dbReference type="HAMAP-Rule" id="MF_00969"/>
    </source>
</evidence>
<accession>A0AAU7ZZN2</accession>
<keyword evidence="9 13" id="KW-0234">DNA repair</keyword>
<dbReference type="SUPFAM" id="SSF141259">
    <property type="entry name" value="CarD-like"/>
    <property type="match status" value="1"/>
</dbReference>
<evidence type="ECO:0000256" key="12">
    <source>
        <dbReference type="ARBA" id="ARBA00070128"/>
    </source>
</evidence>
<dbReference type="Pfam" id="PF21132">
    <property type="entry name" value="MFD_D3"/>
    <property type="match status" value="1"/>
</dbReference>
<evidence type="ECO:0000256" key="4">
    <source>
        <dbReference type="ARBA" id="ARBA00022763"/>
    </source>
</evidence>
<evidence type="ECO:0000256" key="3">
    <source>
        <dbReference type="ARBA" id="ARBA00022741"/>
    </source>
</evidence>
<reference evidence="16" key="1">
    <citation type="submission" date="2022-06" db="EMBL/GenBank/DDBJ databases">
        <title>New Polynucleobacter species.</title>
        <authorList>
            <person name="Hahn M.W."/>
        </authorList>
    </citation>
    <scope>NUCLEOTIDE SEQUENCE</scope>
    <source>
        <strain evidence="16">UK-FUSCHL-C3</strain>
    </source>
</reference>
<dbReference type="InterPro" id="IPR041471">
    <property type="entry name" value="UvrB_inter"/>
</dbReference>
<dbReference type="InterPro" id="IPR036101">
    <property type="entry name" value="CarD-like/TRCF_RID_sf"/>
</dbReference>
<dbReference type="InterPro" id="IPR001650">
    <property type="entry name" value="Helicase_C-like"/>
</dbReference>
<dbReference type="InterPro" id="IPR014001">
    <property type="entry name" value="Helicase_ATP-bd"/>
</dbReference>
<dbReference type="SUPFAM" id="SSF52540">
    <property type="entry name" value="P-loop containing nucleoside triphosphate hydrolases"/>
    <property type="match status" value="4"/>
</dbReference>
<dbReference type="RefSeq" id="WP_353437844.1">
    <property type="nucleotide sequence ID" value="NZ_CP099959.1"/>
</dbReference>
<dbReference type="GO" id="GO:0003678">
    <property type="term" value="F:DNA helicase activity"/>
    <property type="evidence" value="ECO:0007669"/>
    <property type="project" value="TreeGrafter"/>
</dbReference>
<comment type="similarity">
    <text evidence="11 13">In the C-terminal section; belongs to the helicase family. RecG subfamily.</text>
</comment>
<dbReference type="Gene3D" id="3.40.50.11140">
    <property type="match status" value="1"/>
</dbReference>
<dbReference type="Gene3D" id="3.90.1150.50">
    <property type="entry name" value="Transcription-repair-coupling factor, D7 domain"/>
    <property type="match status" value="1"/>
</dbReference>
<dbReference type="Pfam" id="PF17757">
    <property type="entry name" value="UvrB_inter"/>
    <property type="match status" value="1"/>
</dbReference>
<evidence type="ECO:0000256" key="1">
    <source>
        <dbReference type="ARBA" id="ARBA00004496"/>
    </source>
</evidence>
<evidence type="ECO:0000256" key="8">
    <source>
        <dbReference type="ARBA" id="ARBA00023125"/>
    </source>
</evidence>
<dbReference type="SMART" id="SM01058">
    <property type="entry name" value="CarD_TRCF"/>
    <property type="match status" value="1"/>
</dbReference>
<comment type="similarity">
    <text evidence="10 13">In the N-terminal section; belongs to the UvrB family.</text>
</comment>
<dbReference type="InterPro" id="IPR003711">
    <property type="entry name" value="CarD-like/TRCF_RID"/>
</dbReference>
<dbReference type="GO" id="GO:0003684">
    <property type="term" value="F:damaged DNA binding"/>
    <property type="evidence" value="ECO:0007669"/>
    <property type="project" value="InterPro"/>
</dbReference>
<dbReference type="Pfam" id="PF00271">
    <property type="entry name" value="Helicase_C"/>
    <property type="match status" value="1"/>
</dbReference>
<evidence type="ECO:0000256" key="5">
    <source>
        <dbReference type="ARBA" id="ARBA00022801"/>
    </source>
</evidence>
<dbReference type="FunFam" id="3.40.50.300:FF:000300">
    <property type="entry name" value="Transcription-repair-coupling factor"/>
    <property type="match status" value="1"/>
</dbReference>
<keyword evidence="8 13" id="KW-0238">DNA-binding</keyword>
<dbReference type="EMBL" id="CP099959">
    <property type="protein sequence ID" value="XCC56843.1"/>
    <property type="molecule type" value="Genomic_DNA"/>
</dbReference>
<dbReference type="InterPro" id="IPR037235">
    <property type="entry name" value="TRCF-like_C_D7"/>
</dbReference>